<accession>A0A1I7NE54</accession>
<protein>
    <submittedName>
        <fullName evidence="1">Uncharacterized protein</fullName>
    </submittedName>
</protein>
<dbReference type="Proteomes" id="UP000199423">
    <property type="component" value="Unassembled WGS sequence"/>
</dbReference>
<dbReference type="EMBL" id="FPCH01000002">
    <property type="protein sequence ID" value="SFV32932.1"/>
    <property type="molecule type" value="Genomic_DNA"/>
</dbReference>
<keyword evidence="2" id="KW-1185">Reference proteome</keyword>
<name>A0A1I7NE54_9HYPH</name>
<organism evidence="1 2">
    <name type="scientific">Hyphomicrobium facile</name>
    <dbReference type="NCBI Taxonomy" id="51670"/>
    <lineage>
        <taxon>Bacteria</taxon>
        <taxon>Pseudomonadati</taxon>
        <taxon>Pseudomonadota</taxon>
        <taxon>Alphaproteobacteria</taxon>
        <taxon>Hyphomicrobiales</taxon>
        <taxon>Hyphomicrobiaceae</taxon>
        <taxon>Hyphomicrobium</taxon>
    </lineage>
</organism>
<sequence>MIEQITLVKSAEDFDQIALALGVPRYTLPTKIEQRQVQPPTPWEVALTGYELDEEEWRIVGPLVPRGIAHHARCDRSYVNACLARQRLARYGKSWWYLDPSLGPVSSLRGRYLRWVSLRWFQKLFEDLTRFGGLSSARMAEFENLATEAENRLRRKGAHS</sequence>
<reference evidence="2" key="1">
    <citation type="submission" date="2016-10" db="EMBL/GenBank/DDBJ databases">
        <authorList>
            <person name="Varghese N."/>
            <person name="Submissions S."/>
        </authorList>
    </citation>
    <scope>NUCLEOTIDE SEQUENCE [LARGE SCALE GENOMIC DNA]</scope>
    <source>
        <strain evidence="2">DSM 1565</strain>
    </source>
</reference>
<dbReference type="AlphaFoldDB" id="A0A1I7NE54"/>
<evidence type="ECO:0000313" key="1">
    <source>
        <dbReference type="EMBL" id="SFV32932.1"/>
    </source>
</evidence>
<dbReference type="OrthoDB" id="9798237at2"/>
<dbReference type="RefSeq" id="WP_143111387.1">
    <property type="nucleotide sequence ID" value="NZ_FPCH01000002.1"/>
</dbReference>
<proteinExistence type="predicted"/>
<gene>
    <name evidence="1" type="ORF">SAMN04488557_1777</name>
</gene>
<evidence type="ECO:0000313" key="2">
    <source>
        <dbReference type="Proteomes" id="UP000199423"/>
    </source>
</evidence>